<keyword evidence="2" id="KW-1185">Reference proteome</keyword>
<dbReference type="AlphaFoldDB" id="A0A1B0ZNP4"/>
<accession>A0A1B0ZNP4</accession>
<gene>
    <name evidence="1" type="ORF">JL2886_00855</name>
</gene>
<evidence type="ECO:0000313" key="2">
    <source>
        <dbReference type="Proteomes" id="UP000092565"/>
    </source>
</evidence>
<name>A0A1B0ZNP4_9RHOB</name>
<reference evidence="1 2" key="1">
    <citation type="submission" date="2016-04" db="EMBL/GenBank/DDBJ databases">
        <authorList>
            <person name="Evans L.H."/>
            <person name="Alamgir A."/>
            <person name="Owens N."/>
            <person name="Weber N.D."/>
            <person name="Virtaneva K."/>
            <person name="Barbian K."/>
            <person name="Babar A."/>
            <person name="Rosenke K."/>
        </authorList>
    </citation>
    <scope>NUCLEOTIDE SEQUENCE [LARGE SCALE GENOMIC DNA]</scope>
    <source>
        <strain evidence="1 2">JL2886</strain>
    </source>
</reference>
<evidence type="ECO:0000313" key="1">
    <source>
        <dbReference type="EMBL" id="ANP35779.1"/>
    </source>
</evidence>
<dbReference type="Proteomes" id="UP000092565">
    <property type="component" value="Chromosome"/>
</dbReference>
<protein>
    <submittedName>
        <fullName evidence="1">Uncharacterized protein</fullName>
    </submittedName>
</protein>
<dbReference type="EMBL" id="CP015124">
    <property type="protein sequence ID" value="ANP35779.1"/>
    <property type="molecule type" value="Genomic_DNA"/>
</dbReference>
<proteinExistence type="predicted"/>
<dbReference type="PROSITE" id="PS51257">
    <property type="entry name" value="PROKAR_LIPOPROTEIN"/>
    <property type="match status" value="1"/>
</dbReference>
<sequence>MRHPLQPVGLQTGGRARPSGGGAAFLWWGGCHRDALVVWKFRNKNRTCIVKVHPWAGSGQIALVQRRGLG</sequence>
<organism evidence="1 2">
    <name type="scientific">Phaeobacter gallaeciensis</name>
    <dbReference type="NCBI Taxonomy" id="60890"/>
    <lineage>
        <taxon>Bacteria</taxon>
        <taxon>Pseudomonadati</taxon>
        <taxon>Pseudomonadota</taxon>
        <taxon>Alphaproteobacteria</taxon>
        <taxon>Rhodobacterales</taxon>
        <taxon>Roseobacteraceae</taxon>
        <taxon>Phaeobacter</taxon>
    </lineage>
</organism>